<evidence type="ECO:0000313" key="3">
    <source>
        <dbReference type="Proteomes" id="UP000510888"/>
    </source>
</evidence>
<proteinExistence type="predicted"/>
<reference evidence="2 3" key="1">
    <citation type="journal article" date="2020" name="Genes (Basel)">
        <title>Genomic Comparison of Insect Gut Symbionts from Divergent Burkholderia Subclades.</title>
        <authorList>
            <person name="Takeshita K."/>
            <person name="Kikuchi Y."/>
        </authorList>
    </citation>
    <scope>NUCLEOTIDE SEQUENCE [LARGE SCALE GENOMIC DNA]</scope>
    <source>
        <strain evidence="2 3">PGU16</strain>
    </source>
</reference>
<dbReference type="Proteomes" id="UP000510888">
    <property type="component" value="Chromosome 1"/>
</dbReference>
<evidence type="ECO:0000313" key="2">
    <source>
        <dbReference type="EMBL" id="BCF89179.1"/>
    </source>
</evidence>
<feature type="compositionally biased region" description="Polar residues" evidence="1">
    <location>
        <begin position="93"/>
        <end position="105"/>
    </location>
</feature>
<gene>
    <name evidence="2" type="ORF">PPGU16_22460</name>
</gene>
<feature type="region of interest" description="Disordered" evidence="1">
    <location>
        <begin position="83"/>
        <end position="105"/>
    </location>
</feature>
<dbReference type="EMBL" id="AP023174">
    <property type="protein sequence ID" value="BCF89179.1"/>
    <property type="molecule type" value="Genomic_DNA"/>
</dbReference>
<name>A0A7I8BLP5_9BURK</name>
<protein>
    <submittedName>
        <fullName evidence="2">Uncharacterized protein</fullName>
    </submittedName>
</protein>
<organism evidence="2 3">
    <name type="scientific">Paraburkholderia largidicola</name>
    <dbReference type="NCBI Taxonomy" id="3014751"/>
    <lineage>
        <taxon>Bacteria</taxon>
        <taxon>Pseudomonadati</taxon>
        <taxon>Pseudomonadota</taxon>
        <taxon>Betaproteobacteria</taxon>
        <taxon>Burkholderiales</taxon>
        <taxon>Burkholderiaceae</taxon>
        <taxon>Paraburkholderia</taxon>
    </lineage>
</organism>
<sequence>MCGATAYTQFATWAAGDYLARRVETLAHEAGEAYRENVGNDREQESCRVKCKNLWGPSGKYKNWRCEPLSFAYFSLRRQRKVGAAPHRGNASEPITSSGCQRKHK</sequence>
<dbReference type="AlphaFoldDB" id="A0A7I8BLP5"/>
<evidence type="ECO:0000256" key="1">
    <source>
        <dbReference type="SAM" id="MobiDB-lite"/>
    </source>
</evidence>
<keyword evidence="3" id="KW-1185">Reference proteome</keyword>
<accession>A0A7I8BLP5</accession>
<dbReference type="KEGG" id="plad:PPGU16_22460"/>